<dbReference type="VEuPathDB" id="FungiDB:BO72DRAFT_396725"/>
<evidence type="ECO:0000256" key="1">
    <source>
        <dbReference type="SAM" id="MobiDB-lite"/>
    </source>
</evidence>
<dbReference type="AlphaFoldDB" id="A0A8G1S0P9"/>
<dbReference type="SUPFAM" id="SSF53167">
    <property type="entry name" value="Purine and uridine phosphorylases"/>
    <property type="match status" value="1"/>
</dbReference>
<dbReference type="InterPro" id="IPR035994">
    <property type="entry name" value="Nucleoside_phosphorylase_sf"/>
</dbReference>
<evidence type="ECO:0000313" key="2">
    <source>
        <dbReference type="EMBL" id="RAK81265.1"/>
    </source>
</evidence>
<dbReference type="EMBL" id="KZ824626">
    <property type="protein sequence ID" value="RAK81265.1"/>
    <property type="molecule type" value="Genomic_DNA"/>
</dbReference>
<dbReference type="RefSeq" id="XP_040805275.1">
    <property type="nucleotide sequence ID" value="XM_040942045.1"/>
</dbReference>
<name>A0A8G1S0P9_9EURO</name>
<dbReference type="PANTHER" id="PTHR46082:SF6">
    <property type="entry name" value="AAA+ ATPASE DOMAIN-CONTAINING PROTEIN-RELATED"/>
    <property type="match status" value="1"/>
</dbReference>
<reference evidence="2 3" key="1">
    <citation type="submission" date="2018-02" db="EMBL/GenBank/DDBJ databases">
        <title>The genomes of Aspergillus section Nigri reveals drivers in fungal speciation.</title>
        <authorList>
            <consortium name="DOE Joint Genome Institute"/>
            <person name="Vesth T.C."/>
            <person name="Nybo J."/>
            <person name="Theobald S."/>
            <person name="Brandl J."/>
            <person name="Frisvad J.C."/>
            <person name="Nielsen K.F."/>
            <person name="Lyhne E.K."/>
            <person name="Kogle M.E."/>
            <person name="Kuo A."/>
            <person name="Riley R."/>
            <person name="Clum A."/>
            <person name="Nolan M."/>
            <person name="Lipzen A."/>
            <person name="Salamov A."/>
            <person name="Henrissat B."/>
            <person name="Wiebenga A."/>
            <person name="De vries R.P."/>
            <person name="Grigoriev I.V."/>
            <person name="Mortensen U.H."/>
            <person name="Andersen M.R."/>
            <person name="Baker S.E."/>
        </authorList>
    </citation>
    <scope>NUCLEOTIDE SEQUENCE [LARGE SCALE GENOMIC DNA]</scope>
    <source>
        <strain evidence="2 3">CBS 313.89</strain>
    </source>
</reference>
<organism evidence="2 3">
    <name type="scientific">Aspergillus fijiensis CBS 313.89</name>
    <dbReference type="NCBI Taxonomy" id="1448319"/>
    <lineage>
        <taxon>Eukaryota</taxon>
        <taxon>Fungi</taxon>
        <taxon>Dikarya</taxon>
        <taxon>Ascomycota</taxon>
        <taxon>Pezizomycotina</taxon>
        <taxon>Eurotiomycetes</taxon>
        <taxon>Eurotiomycetidae</taxon>
        <taxon>Eurotiales</taxon>
        <taxon>Aspergillaceae</taxon>
        <taxon>Aspergillus</taxon>
    </lineage>
</organism>
<dbReference type="GO" id="GO:0009116">
    <property type="term" value="P:nucleoside metabolic process"/>
    <property type="evidence" value="ECO:0007669"/>
    <property type="project" value="InterPro"/>
</dbReference>
<proteinExistence type="predicted"/>
<dbReference type="GeneID" id="63859378"/>
<dbReference type="GO" id="GO:0003824">
    <property type="term" value="F:catalytic activity"/>
    <property type="evidence" value="ECO:0007669"/>
    <property type="project" value="InterPro"/>
</dbReference>
<dbReference type="OrthoDB" id="1577640at2759"/>
<protein>
    <submittedName>
        <fullName evidence="2">Purine and uridine phosphorylase</fullName>
    </submittedName>
</protein>
<gene>
    <name evidence="2" type="ORF">BO72DRAFT_396725</name>
</gene>
<keyword evidence="3" id="KW-1185">Reference proteome</keyword>
<evidence type="ECO:0000313" key="3">
    <source>
        <dbReference type="Proteomes" id="UP000249789"/>
    </source>
</evidence>
<dbReference type="Gene3D" id="3.40.50.1580">
    <property type="entry name" value="Nucleoside phosphorylase domain"/>
    <property type="match status" value="1"/>
</dbReference>
<feature type="region of interest" description="Disordered" evidence="1">
    <location>
        <begin position="35"/>
        <end position="57"/>
    </location>
</feature>
<dbReference type="Proteomes" id="UP000249789">
    <property type="component" value="Unassembled WGS sequence"/>
</dbReference>
<dbReference type="PANTHER" id="PTHR46082">
    <property type="entry name" value="ATP/GTP-BINDING PROTEIN-RELATED"/>
    <property type="match status" value="1"/>
</dbReference>
<accession>A0A8G1S0P9</accession>
<sequence>MLITRFCLTQDRGGLKADEYIKPQTPHRIPQLKHTMDGMQQPHPEPSDSDSSEESPLASISPEEITVAIFCALPLESVAVRYALDEEFHCRPRYNPQTKYVFSYGRIGEHKVVLARPHQIGPVKAALCAAAVGQLFPSVRFALMVGIGAGIPGQRDIRLGDVAVGVPRENHPGVVEYDLGEEDGGAFASKGVFNKPHPLLVSADGCLEEEEIMGRSSLRRILRSITRMPGYGRPDAAALDVLYDPTFHHVNKGADCRGCEGSSERKVVARGVRATKPKYPVVHRGLILSGGGVVKSPEHRDRLRRGYDDAICYEMEAAGIVDEIPCLVIRGICDYADTHKQDGWHRYAAAVAAAYCKAVLCKIDGPDEPAAATEQRTSDAIGECEFTMSRHHPQSGNLPWSDAAAAIPRRLLPTSDINSSSLCQDTTGSRGLVHWYNDSVDHIE</sequence>
<dbReference type="InterPro" id="IPR053137">
    <property type="entry name" value="NLR-like"/>
</dbReference>